<reference evidence="8" key="1">
    <citation type="journal article" date="2019" name="PLoS Negl. Trop. Dis.">
        <title>Revisiting the worldwide diversity of Leptospira species in the environment.</title>
        <authorList>
            <person name="Vincent A.T."/>
            <person name="Schiettekatte O."/>
            <person name="Bourhy P."/>
            <person name="Veyrier F.J."/>
            <person name="Picardeau M."/>
        </authorList>
    </citation>
    <scope>NUCLEOTIDE SEQUENCE [LARGE SCALE GENOMIC DNA]</scope>
    <source>
        <strain evidence="8">201800295</strain>
    </source>
</reference>
<dbReference type="Pfam" id="PF21270">
    <property type="entry name" value="SOGP_4th"/>
    <property type="match status" value="1"/>
</dbReference>
<feature type="domain" description="Glycoside phosphorylase C-terminal" evidence="5">
    <location>
        <begin position="1007"/>
        <end position="1092"/>
    </location>
</feature>
<name>A0ABY2L809_9LEPT</name>
<dbReference type="InterPro" id="IPR052047">
    <property type="entry name" value="GH94_Enzymes"/>
</dbReference>
<keyword evidence="2" id="KW-0808">Transferase</keyword>
<dbReference type="Gene3D" id="1.50.10.10">
    <property type="match status" value="1"/>
</dbReference>
<keyword evidence="1" id="KW-0328">Glycosyltransferase</keyword>
<dbReference type="InterPro" id="IPR037018">
    <property type="entry name" value="GH65_N"/>
</dbReference>
<evidence type="ECO:0000256" key="2">
    <source>
        <dbReference type="ARBA" id="ARBA00022679"/>
    </source>
</evidence>
<dbReference type="Pfam" id="PF21958">
    <property type="entry name" value="SOGP_N"/>
    <property type="match status" value="1"/>
</dbReference>
<dbReference type="InterPro" id="IPR053831">
    <property type="entry name" value="SOGP_N"/>
</dbReference>
<dbReference type="PANTHER" id="PTHR37469">
    <property type="entry name" value="CELLOBIONIC ACID PHOSPHORYLASE-RELATED"/>
    <property type="match status" value="1"/>
</dbReference>
<evidence type="ECO:0000313" key="8">
    <source>
        <dbReference type="Proteomes" id="UP000297617"/>
    </source>
</evidence>
<evidence type="ECO:0000256" key="1">
    <source>
        <dbReference type="ARBA" id="ARBA00022676"/>
    </source>
</evidence>
<dbReference type="InterPro" id="IPR008928">
    <property type="entry name" value="6-hairpin_glycosidase_sf"/>
</dbReference>
<dbReference type="Gene3D" id="2.70.98.40">
    <property type="entry name" value="Glycoside hydrolase, family 65, N-terminal domain"/>
    <property type="match status" value="1"/>
</dbReference>
<comment type="caution">
    <text evidence="7">The sequence shown here is derived from an EMBL/GenBank/DDBJ whole genome shotgun (WGS) entry which is preliminary data.</text>
</comment>
<dbReference type="Proteomes" id="UP000297617">
    <property type="component" value="Unassembled WGS sequence"/>
</dbReference>
<dbReference type="InterPro" id="IPR012341">
    <property type="entry name" value="6hp_glycosidase-like_sf"/>
</dbReference>
<dbReference type="Gene3D" id="2.60.420.10">
    <property type="entry name" value="Maltose phosphorylase, domain 3"/>
    <property type="match status" value="1"/>
</dbReference>
<dbReference type="InterPro" id="IPR033432">
    <property type="entry name" value="GH94_catalytic"/>
</dbReference>
<gene>
    <name evidence="7" type="ORF">EHQ10_01215</name>
</gene>
<proteinExistence type="predicted"/>
<evidence type="ECO:0000259" key="6">
    <source>
        <dbReference type="Pfam" id="PF21958"/>
    </source>
</evidence>
<evidence type="ECO:0000259" key="5">
    <source>
        <dbReference type="Pfam" id="PF21270"/>
    </source>
</evidence>
<dbReference type="InterPro" id="IPR048773">
    <property type="entry name" value="SOGP_C"/>
</dbReference>
<feature type="domain" description="Glycoside phosphorylase super sandwich" evidence="4">
    <location>
        <begin position="300"/>
        <end position="547"/>
    </location>
</feature>
<keyword evidence="8" id="KW-1185">Reference proteome</keyword>
<organism evidence="7 8">
    <name type="scientific">Leptospira bouyouniensis</name>
    <dbReference type="NCBI Taxonomy" id="2484911"/>
    <lineage>
        <taxon>Bacteria</taxon>
        <taxon>Pseudomonadati</taxon>
        <taxon>Spirochaetota</taxon>
        <taxon>Spirochaetia</taxon>
        <taxon>Leptospirales</taxon>
        <taxon>Leptospiraceae</taxon>
        <taxon>Leptospira</taxon>
    </lineage>
</organism>
<dbReference type="Pfam" id="PF17167">
    <property type="entry name" value="Glyco_hydro_94"/>
    <property type="match status" value="1"/>
</dbReference>
<protein>
    <submittedName>
        <fullName evidence="7">Cellobiose phosphorylase</fullName>
    </submittedName>
</protein>
<accession>A0ABY2L809</accession>
<evidence type="ECO:0000259" key="4">
    <source>
        <dbReference type="Pfam" id="PF21250"/>
    </source>
</evidence>
<dbReference type="Pfam" id="PF21250">
    <property type="entry name" value="SOGP_2nd"/>
    <property type="match status" value="1"/>
</dbReference>
<feature type="domain" description="Glycosyl hydrolase 94 catalytic" evidence="3">
    <location>
        <begin position="580"/>
        <end position="955"/>
    </location>
</feature>
<sequence>MMIILKNKSGLNVHFFSNVSLHSIYLNDTLMNLYFGNEMDQSVFNLTLEYRLESKTKSIALFSPIGSPLIQTSERKVTISRKIDSLNIITKFEIHSIQNIWQVQTTIQNQSNNLIPISLVYTQDIGLCDPNSAKLNEAFVSQYIHHEVIQNQTYGTSILSRQNELVFGKHPASFTFSDQKVSSYATDGRDIFEQGKLKPFQNRRYQGEHSIIGLGTEETVLQPQETVVSHFYTFLIENLDRIETFFSQPYEPKSMLDDWEYDVSPVETTLVPNICLFHHRKNGNGNKVNENTLKLQFANPWRNVERSQDGSILSFFTDEDTYVSLLQKEILCKRPHGQLLRTGVNLTPEESSLTSTSYFNGLFISQLTQGHTSINQLLSRKSGDLGTNQSKGLRIFINVKGEWICLENPSFLVFQPSSLKWVYFFNNESIQIQLNANDNDSFTINFSHDFSNPLEVIFSFATSLDGDNGNLPFPLTINKSTHSITVSPNQNSNIFERFNGKGFRIETDSIANLNVSDDRMLFESNQSLNLPYLTISTEIQSSITLHIFGELQVEKRAKKTSFNNEYLIQYRSLLNSAKKANNQSFLEMIEILPWFKQNAEIHYLNPRGLEQFSGGGWGTRDVCQGAFEYLLTSGNFSAIRDLCIRVFSEQNEDGDWPQWFMLYERDKHIRADDSHGDILYWPIICILIYLERTDDFSILEETTSNQVRINKRKIAEGIEITLKEILNRFIPNTVLPKYGNGDWNDSMQPKEKNFRDEAVSPWTAELQIILFQKLVWYYQILGNEEKKNFYLSLSNTLSFQIRENCMESGIIAGLIQFSSNGEKEFLLHPKDKVSSIRYSILPMIYGIISNVFTKDEAEFHLKIIESHLTGPDGVRLFDKPVPYKNGQSTFFKRAETASFFGREIGLMYTHAHLRYCEALAEMGKSQEFFKQLNLINPIGIRNRIPSCEIRQSNCYYSSSDGVFLDRTDAETNYNKLLRGEIPLEGGWRVYSSGPGIFLKLFYETLLGIQIQKNGIIFDPILPIDLNGLNIEADFFSTKFNLKYEVKSINGLIHSIKLNGKKISAKRMPHQYRTGGFKLTKEQLLSEIKSEKNTLEILIQ</sequence>
<dbReference type="InterPro" id="IPR048771">
    <property type="entry name" value="SOGP_2nd"/>
</dbReference>
<feature type="domain" description="SOGP N-terminal" evidence="6">
    <location>
        <begin position="15"/>
        <end position="228"/>
    </location>
</feature>
<evidence type="ECO:0000259" key="3">
    <source>
        <dbReference type="Pfam" id="PF17167"/>
    </source>
</evidence>
<evidence type="ECO:0000313" key="7">
    <source>
        <dbReference type="EMBL" id="TGK52400.1"/>
    </source>
</evidence>
<dbReference type="SUPFAM" id="SSF48208">
    <property type="entry name" value="Six-hairpin glycosidases"/>
    <property type="match status" value="1"/>
</dbReference>
<dbReference type="EMBL" id="RQFD01000003">
    <property type="protein sequence ID" value="TGK52400.1"/>
    <property type="molecule type" value="Genomic_DNA"/>
</dbReference>
<dbReference type="PANTHER" id="PTHR37469:SF2">
    <property type="entry name" value="CELLOBIONIC ACID PHOSPHORYLASE"/>
    <property type="match status" value="1"/>
</dbReference>